<organism evidence="3 4">
    <name type="scientific">Flavobacterium frigoris (strain PS1)</name>
    <dbReference type="NCBI Taxonomy" id="1086011"/>
    <lineage>
        <taxon>Bacteria</taxon>
        <taxon>Pseudomonadati</taxon>
        <taxon>Bacteroidota</taxon>
        <taxon>Flavobacteriia</taxon>
        <taxon>Flavobacteriales</taxon>
        <taxon>Flavobacteriaceae</taxon>
        <taxon>Flavobacterium</taxon>
    </lineage>
</organism>
<keyword evidence="1" id="KW-0808">Transferase</keyword>
<dbReference type="OrthoDB" id="9803233at2"/>
<dbReference type="PROSITE" id="PS51186">
    <property type="entry name" value="GNAT"/>
    <property type="match status" value="1"/>
</dbReference>
<dbReference type="STRING" id="1086011.HJ01_00410"/>
<dbReference type="PANTHER" id="PTHR13947">
    <property type="entry name" value="GNAT FAMILY N-ACETYLTRANSFERASE"/>
    <property type="match status" value="1"/>
</dbReference>
<dbReference type="eggNOG" id="COG0456">
    <property type="taxonomic scope" value="Bacteria"/>
</dbReference>
<dbReference type="InterPro" id="IPR050769">
    <property type="entry name" value="NAT_camello-type"/>
</dbReference>
<dbReference type="Gene3D" id="3.40.630.30">
    <property type="match status" value="1"/>
</dbReference>
<dbReference type="InterPro" id="IPR016181">
    <property type="entry name" value="Acyl_CoA_acyltransferase"/>
</dbReference>
<name>H7FME1_FLAFP</name>
<gene>
    <name evidence="3" type="ORF">HJ01_00410</name>
</gene>
<evidence type="ECO:0000313" key="3">
    <source>
        <dbReference type="EMBL" id="EIA10315.1"/>
    </source>
</evidence>
<keyword evidence="4" id="KW-1185">Reference proteome</keyword>
<dbReference type="PANTHER" id="PTHR13947:SF37">
    <property type="entry name" value="LD18367P"/>
    <property type="match status" value="1"/>
</dbReference>
<comment type="caution">
    <text evidence="3">The sequence shown here is derived from an EMBL/GenBank/DDBJ whole genome shotgun (WGS) entry which is preliminary data.</text>
</comment>
<dbReference type="PATRIC" id="fig|1086011.3.peg.400"/>
<evidence type="ECO:0000259" key="2">
    <source>
        <dbReference type="PROSITE" id="PS51186"/>
    </source>
</evidence>
<dbReference type="Pfam" id="PF00583">
    <property type="entry name" value="Acetyltransf_1"/>
    <property type="match status" value="1"/>
</dbReference>
<dbReference type="AlphaFoldDB" id="H7FME1"/>
<dbReference type="InterPro" id="IPR000182">
    <property type="entry name" value="GNAT_dom"/>
</dbReference>
<proteinExistence type="predicted"/>
<dbReference type="SUPFAM" id="SSF55729">
    <property type="entry name" value="Acyl-CoA N-acyltransferases (Nat)"/>
    <property type="match status" value="1"/>
</dbReference>
<reference evidence="3 4" key="1">
    <citation type="journal article" date="2014" name="Acta Crystallogr. D">
        <title>Structure-based characterization and antifreeze properties of a hyperactive ice-binding protein from the Antarctic bacterium Flavobacterium frigoris PS1.</title>
        <authorList>
            <person name="Do H."/>
            <person name="Kim S.J."/>
            <person name="Kim H.J."/>
            <person name="Lee J.H."/>
        </authorList>
    </citation>
    <scope>NUCLEOTIDE SEQUENCE [LARGE SCALE GENOMIC DNA]</scope>
    <source>
        <strain evidence="3 4">PS1</strain>
    </source>
</reference>
<accession>H7FME1</accession>
<dbReference type="GO" id="GO:0008080">
    <property type="term" value="F:N-acetyltransferase activity"/>
    <property type="evidence" value="ECO:0007669"/>
    <property type="project" value="InterPro"/>
</dbReference>
<dbReference type="Proteomes" id="UP000005566">
    <property type="component" value="Unassembled WGS sequence"/>
</dbReference>
<evidence type="ECO:0000313" key="4">
    <source>
        <dbReference type="Proteomes" id="UP000005566"/>
    </source>
</evidence>
<dbReference type="EMBL" id="AHKF01000008">
    <property type="protein sequence ID" value="EIA10315.1"/>
    <property type="molecule type" value="Genomic_DNA"/>
</dbReference>
<evidence type="ECO:0000256" key="1">
    <source>
        <dbReference type="ARBA" id="ARBA00022679"/>
    </source>
</evidence>
<feature type="domain" description="N-acetyltransferase" evidence="2">
    <location>
        <begin position="5"/>
        <end position="152"/>
    </location>
</feature>
<protein>
    <submittedName>
        <fullName evidence="3">Acetyltransferase</fullName>
    </submittedName>
</protein>
<dbReference type="CDD" id="cd04301">
    <property type="entry name" value="NAT_SF"/>
    <property type="match status" value="1"/>
</dbReference>
<dbReference type="RefSeq" id="WP_007136587.1">
    <property type="nucleotide sequence ID" value="NZ_AHKF01000008.1"/>
</dbReference>
<sequence>MGDQIKIVKTTSENKDFIALVGALDKSLWEAYPELKSNYWGNNIIELNPNVVIVYVNDVAVACACFKKYNKDTIEIKRMFVSVEERGKGLAQNMLQELESWAKEKEFSFAVLETLYKQKAAIKMYQKVGYVITDNYAPYIGLENSICMRKHI</sequence>